<feature type="transmembrane region" description="Helical" evidence="5">
    <location>
        <begin position="162"/>
        <end position="182"/>
    </location>
</feature>
<dbReference type="RefSeq" id="XP_033684832.1">
    <property type="nucleotide sequence ID" value="XM_033830963.1"/>
</dbReference>
<dbReference type="PROSITE" id="PS50850">
    <property type="entry name" value="MFS"/>
    <property type="match status" value="1"/>
</dbReference>
<feature type="transmembrane region" description="Helical" evidence="5">
    <location>
        <begin position="104"/>
        <end position="124"/>
    </location>
</feature>
<feature type="transmembrane region" description="Helical" evidence="5">
    <location>
        <begin position="311"/>
        <end position="331"/>
    </location>
</feature>
<feature type="transmembrane region" description="Helical" evidence="5">
    <location>
        <begin position="44"/>
        <end position="61"/>
    </location>
</feature>
<dbReference type="OrthoDB" id="10021397at2759"/>
<dbReference type="Gene3D" id="1.20.1250.20">
    <property type="entry name" value="MFS general substrate transporter like domains"/>
    <property type="match status" value="2"/>
</dbReference>
<accession>A0A6A6IIF9</accession>
<evidence type="ECO:0000256" key="1">
    <source>
        <dbReference type="ARBA" id="ARBA00004141"/>
    </source>
</evidence>
<dbReference type="GO" id="GO:0005886">
    <property type="term" value="C:plasma membrane"/>
    <property type="evidence" value="ECO:0007669"/>
    <property type="project" value="TreeGrafter"/>
</dbReference>
<feature type="domain" description="Major facilitator superfamily (MFS) profile" evidence="6">
    <location>
        <begin position="9"/>
        <end position="496"/>
    </location>
</feature>
<organism evidence="7 8">
    <name type="scientific">Trematosphaeria pertusa</name>
    <dbReference type="NCBI Taxonomy" id="390896"/>
    <lineage>
        <taxon>Eukaryota</taxon>
        <taxon>Fungi</taxon>
        <taxon>Dikarya</taxon>
        <taxon>Ascomycota</taxon>
        <taxon>Pezizomycotina</taxon>
        <taxon>Dothideomycetes</taxon>
        <taxon>Pleosporomycetidae</taxon>
        <taxon>Pleosporales</taxon>
        <taxon>Massarineae</taxon>
        <taxon>Trematosphaeriaceae</taxon>
        <taxon>Trematosphaeria</taxon>
    </lineage>
</organism>
<dbReference type="CDD" id="cd17502">
    <property type="entry name" value="MFS_Azr1_MDR_like"/>
    <property type="match status" value="1"/>
</dbReference>
<dbReference type="FunFam" id="1.20.1250.20:FF:000196">
    <property type="entry name" value="MFS toxin efflux pump (AflT)"/>
    <property type="match status" value="1"/>
</dbReference>
<feature type="transmembrane region" description="Helical" evidence="5">
    <location>
        <begin position="398"/>
        <end position="422"/>
    </location>
</feature>
<gene>
    <name evidence="7" type="ORF">BU26DRAFT_530432</name>
</gene>
<feature type="transmembrane region" description="Helical" evidence="5">
    <location>
        <begin position="7"/>
        <end position="32"/>
    </location>
</feature>
<proteinExistence type="predicted"/>
<comment type="subcellular location">
    <subcellularLocation>
        <location evidence="1">Membrane</location>
        <topology evidence="1">Multi-pass membrane protein</topology>
    </subcellularLocation>
</comment>
<evidence type="ECO:0000256" key="5">
    <source>
        <dbReference type="SAM" id="Phobius"/>
    </source>
</evidence>
<feature type="transmembrane region" description="Helical" evidence="5">
    <location>
        <begin position="271"/>
        <end position="291"/>
    </location>
</feature>
<evidence type="ECO:0000259" key="6">
    <source>
        <dbReference type="PROSITE" id="PS50850"/>
    </source>
</evidence>
<dbReference type="InterPro" id="IPR020846">
    <property type="entry name" value="MFS_dom"/>
</dbReference>
<dbReference type="GeneID" id="54584293"/>
<keyword evidence="8" id="KW-1185">Reference proteome</keyword>
<dbReference type="InterPro" id="IPR011701">
    <property type="entry name" value="MFS"/>
</dbReference>
<feature type="transmembrane region" description="Helical" evidence="5">
    <location>
        <begin position="131"/>
        <end position="150"/>
    </location>
</feature>
<dbReference type="InterPro" id="IPR036259">
    <property type="entry name" value="MFS_trans_sf"/>
</dbReference>
<feature type="transmembrane region" description="Helical" evidence="5">
    <location>
        <begin position="368"/>
        <end position="391"/>
    </location>
</feature>
<keyword evidence="3 5" id="KW-1133">Transmembrane helix</keyword>
<dbReference type="AlphaFoldDB" id="A0A6A6IIF9"/>
<dbReference type="GO" id="GO:0022857">
    <property type="term" value="F:transmembrane transporter activity"/>
    <property type="evidence" value="ECO:0007669"/>
    <property type="project" value="InterPro"/>
</dbReference>
<dbReference type="PANTHER" id="PTHR23501">
    <property type="entry name" value="MAJOR FACILITATOR SUPERFAMILY"/>
    <property type="match status" value="1"/>
</dbReference>
<evidence type="ECO:0000256" key="3">
    <source>
        <dbReference type="ARBA" id="ARBA00022989"/>
    </source>
</evidence>
<dbReference type="PANTHER" id="PTHR23501:SF198">
    <property type="entry name" value="AZOLE RESISTANCE PROTEIN 1-RELATED"/>
    <property type="match status" value="1"/>
</dbReference>
<feature type="transmembrane region" description="Helical" evidence="5">
    <location>
        <begin position="203"/>
        <end position="222"/>
    </location>
</feature>
<evidence type="ECO:0000313" key="8">
    <source>
        <dbReference type="Proteomes" id="UP000800094"/>
    </source>
</evidence>
<feature type="transmembrane region" description="Helical" evidence="5">
    <location>
        <begin position="338"/>
        <end position="356"/>
    </location>
</feature>
<name>A0A6A6IIF9_9PLEO</name>
<evidence type="ECO:0000313" key="7">
    <source>
        <dbReference type="EMBL" id="KAF2249828.1"/>
    </source>
</evidence>
<dbReference type="Pfam" id="PF07690">
    <property type="entry name" value="MFS_1"/>
    <property type="match status" value="1"/>
</dbReference>
<dbReference type="FunFam" id="1.20.1720.10:FF:000012">
    <property type="entry name" value="MFS toxin efflux pump (AflT)"/>
    <property type="match status" value="1"/>
</dbReference>
<keyword evidence="2 5" id="KW-0812">Transmembrane</keyword>
<evidence type="ECO:0000256" key="2">
    <source>
        <dbReference type="ARBA" id="ARBA00022692"/>
    </source>
</evidence>
<evidence type="ECO:0000256" key="4">
    <source>
        <dbReference type="ARBA" id="ARBA00023136"/>
    </source>
</evidence>
<protein>
    <submittedName>
        <fullName evidence="7">MFS general substrate transporter</fullName>
    </submittedName>
</protein>
<feature type="transmembrane region" description="Helical" evidence="5">
    <location>
        <begin position="474"/>
        <end position="494"/>
    </location>
</feature>
<feature type="transmembrane region" description="Helical" evidence="5">
    <location>
        <begin position="73"/>
        <end position="92"/>
    </location>
</feature>
<dbReference type="EMBL" id="ML987194">
    <property type="protein sequence ID" value="KAF2249828.1"/>
    <property type="molecule type" value="Genomic_DNA"/>
</dbReference>
<feature type="transmembrane region" description="Helical" evidence="5">
    <location>
        <begin position="234"/>
        <end position="251"/>
    </location>
</feature>
<dbReference type="Proteomes" id="UP000800094">
    <property type="component" value="Unassembled WGS sequence"/>
</dbReference>
<keyword evidence="4 5" id="KW-0472">Membrane</keyword>
<sequence length="506" mass="54059">MSGIKLHILIFGLGLAVFLMALDMSIVVTAIPYITEKFQSTADIGWYMSGYLLTICSLQPLSGKLYANFSLKWTFMAFFFIFELGSLTSGAAASSEMLITGRALAGAGAAGLMSGTLSIIAVVVSVRLRALYTGILSSTFGIATIAGPLLGGAFTQHVTWRWVFYINLPVGGVTILALIYMFHPPTRKVESDSMKERIKRLDLLGATMFIPAVVMILMALQWGGLTYPWDSGRIIGLLVGGGIILIIFAVWQWRIGDMAMIPPSIFAQRSVFCASLTAMFGMGAQTILTLWMPEWFQVIKGDMPVQSGVHLLPALLAQTVSAIVSGALITVLGYYNPWIIAGTALMSIGSGLFTTFEEGTGNSYWIGYQVIYGLGAGMFLTGPLVAVQVVLSPSDTPVGIAIVTFFQMFGGALFVALSQTIFNEQLLKQLAKNVPGIDVAALLDAGTAAIRTVVTPEQLPGILESYNRALLDPFYLAAAITAASVFCAFGLEWVNVKGKKLAAGAA</sequence>
<reference evidence="7" key="1">
    <citation type="journal article" date="2020" name="Stud. Mycol.">
        <title>101 Dothideomycetes genomes: a test case for predicting lifestyles and emergence of pathogens.</title>
        <authorList>
            <person name="Haridas S."/>
            <person name="Albert R."/>
            <person name="Binder M."/>
            <person name="Bloem J."/>
            <person name="Labutti K."/>
            <person name="Salamov A."/>
            <person name="Andreopoulos B."/>
            <person name="Baker S."/>
            <person name="Barry K."/>
            <person name="Bills G."/>
            <person name="Bluhm B."/>
            <person name="Cannon C."/>
            <person name="Castanera R."/>
            <person name="Culley D."/>
            <person name="Daum C."/>
            <person name="Ezra D."/>
            <person name="Gonzalez J."/>
            <person name="Henrissat B."/>
            <person name="Kuo A."/>
            <person name="Liang C."/>
            <person name="Lipzen A."/>
            <person name="Lutzoni F."/>
            <person name="Magnuson J."/>
            <person name="Mondo S."/>
            <person name="Nolan M."/>
            <person name="Ohm R."/>
            <person name="Pangilinan J."/>
            <person name="Park H.-J."/>
            <person name="Ramirez L."/>
            <person name="Alfaro M."/>
            <person name="Sun H."/>
            <person name="Tritt A."/>
            <person name="Yoshinaga Y."/>
            <person name="Zwiers L.-H."/>
            <person name="Turgeon B."/>
            <person name="Goodwin S."/>
            <person name="Spatafora J."/>
            <person name="Crous P."/>
            <person name="Grigoriev I."/>
        </authorList>
    </citation>
    <scope>NUCLEOTIDE SEQUENCE</scope>
    <source>
        <strain evidence="7">CBS 122368</strain>
    </source>
</reference>
<dbReference type="SUPFAM" id="SSF103473">
    <property type="entry name" value="MFS general substrate transporter"/>
    <property type="match status" value="1"/>
</dbReference>